<protein>
    <submittedName>
        <fullName evidence="1">Uncharacterized protein</fullName>
    </submittedName>
</protein>
<dbReference type="InterPro" id="IPR046214">
    <property type="entry name" value="DUF6247"/>
</dbReference>
<dbReference type="Pfam" id="PF19760">
    <property type="entry name" value="DUF6247"/>
    <property type="match status" value="1"/>
</dbReference>
<gene>
    <name evidence="1" type="ORF">H4N64_20965</name>
</gene>
<dbReference type="AlphaFoldDB" id="A0A7X1J5I0"/>
<comment type="caution">
    <text evidence="1">The sequence shown here is derived from an EMBL/GenBank/DDBJ whole genome shotgun (WGS) entry which is preliminary data.</text>
</comment>
<reference evidence="1 2" key="1">
    <citation type="submission" date="2020-08" db="EMBL/GenBank/DDBJ databases">
        <title>Streptomyces sp. PSKA01 genome sequencing and assembly.</title>
        <authorList>
            <person name="Mandal S."/>
            <person name="Maiti P.K."/>
            <person name="Das P."/>
        </authorList>
    </citation>
    <scope>NUCLEOTIDE SEQUENCE [LARGE SCALE GENOMIC DNA]</scope>
    <source>
        <strain evidence="1 2">PSKA01</strain>
    </source>
</reference>
<keyword evidence="2" id="KW-1185">Reference proteome</keyword>
<proteinExistence type="predicted"/>
<name>A0A7X1J5I0_9ACTN</name>
<dbReference type="RefSeq" id="WP_186283931.1">
    <property type="nucleotide sequence ID" value="NZ_JACMSF010000022.1"/>
</dbReference>
<sequence length="116" mass="12966">MSAHAAEPGSVVPPMPERTPKALREAIAEHTPELLPDFDAHWKRAIADAYNLGPVPAFMALWWGEYALARDPKLDAHVRDLEHRAAYECTDIAEAKALLEEAAKIHHRVRELEPGE</sequence>
<evidence type="ECO:0000313" key="1">
    <source>
        <dbReference type="EMBL" id="MBC2904054.1"/>
    </source>
</evidence>
<dbReference type="Proteomes" id="UP000584670">
    <property type="component" value="Unassembled WGS sequence"/>
</dbReference>
<accession>A0A7X1J5I0</accession>
<evidence type="ECO:0000313" key="2">
    <source>
        <dbReference type="Proteomes" id="UP000584670"/>
    </source>
</evidence>
<organism evidence="1 2">
    <name type="scientific">Streptomyces cupreus</name>
    <dbReference type="NCBI Taxonomy" id="2759956"/>
    <lineage>
        <taxon>Bacteria</taxon>
        <taxon>Bacillati</taxon>
        <taxon>Actinomycetota</taxon>
        <taxon>Actinomycetes</taxon>
        <taxon>Kitasatosporales</taxon>
        <taxon>Streptomycetaceae</taxon>
        <taxon>Streptomyces</taxon>
    </lineage>
</organism>
<dbReference type="EMBL" id="JACMSF010000022">
    <property type="protein sequence ID" value="MBC2904054.1"/>
    <property type="molecule type" value="Genomic_DNA"/>
</dbReference>